<evidence type="ECO:0000259" key="2">
    <source>
        <dbReference type="Pfam" id="PF23588"/>
    </source>
</evidence>
<protein>
    <recommendedName>
        <fullName evidence="2">ATP-dependent helicase CHD1-2/hrp3 HTH domain-containing protein</fullName>
    </recommendedName>
</protein>
<feature type="non-terminal residue" evidence="3">
    <location>
        <position position="148"/>
    </location>
</feature>
<sequence>MFLFCHIGTAKKNNRGPSFKLGGVTVFARGILSTQKDLEPLSIMLPTNPDERKKWVLTGIKIKSASWDCPWTIEDDSQLLAGVYEYGLGSWEAIKMDPSFKLADKMLPDGELKPQPKQLQSRVEFLLKVMHRHLVSQQKANNESSQIN</sequence>
<dbReference type="OrthoDB" id="6516361at2759"/>
<proteinExistence type="predicted"/>
<evidence type="ECO:0000313" key="3">
    <source>
        <dbReference type="EMBL" id="OTF84067.1"/>
    </source>
</evidence>
<dbReference type="Proteomes" id="UP000194236">
    <property type="component" value="Unassembled WGS sequence"/>
</dbReference>
<gene>
    <name evidence="3" type="ORF">BLA29_011625</name>
</gene>
<reference evidence="3 4" key="1">
    <citation type="submission" date="2017-03" db="EMBL/GenBank/DDBJ databases">
        <title>Genome Survey of Euroglyphus maynei.</title>
        <authorList>
            <person name="Arlian L.G."/>
            <person name="Morgan M.S."/>
            <person name="Rider S.D."/>
        </authorList>
    </citation>
    <scope>NUCLEOTIDE SEQUENCE [LARGE SCALE GENOMIC DNA]</scope>
    <source>
        <strain evidence="3">Arlian Lab</strain>
        <tissue evidence="3">Whole body</tissue>
    </source>
</reference>
<dbReference type="AlphaFoldDB" id="A0A1Y3BVH0"/>
<comment type="subcellular location">
    <subcellularLocation>
        <location evidence="1">Nucleus</location>
    </subcellularLocation>
</comment>
<comment type="caution">
    <text evidence="3">The sequence shown here is derived from an EMBL/GenBank/DDBJ whole genome shotgun (WGS) entry which is preliminary data.</text>
</comment>
<dbReference type="SUPFAM" id="SSF46689">
    <property type="entry name" value="Homeodomain-like"/>
    <property type="match status" value="1"/>
</dbReference>
<feature type="domain" description="ATP-dependent helicase CHD1-2/hrp3 HTH" evidence="2">
    <location>
        <begin position="50"/>
        <end position="133"/>
    </location>
</feature>
<dbReference type="InterPro" id="IPR056302">
    <property type="entry name" value="CHD1-2/Hrp3_HTH"/>
</dbReference>
<evidence type="ECO:0000313" key="4">
    <source>
        <dbReference type="Proteomes" id="UP000194236"/>
    </source>
</evidence>
<dbReference type="EMBL" id="MUJZ01000906">
    <property type="protein sequence ID" value="OTF84067.1"/>
    <property type="molecule type" value="Genomic_DNA"/>
</dbReference>
<dbReference type="CDD" id="cd11660">
    <property type="entry name" value="SANT_TRF"/>
    <property type="match status" value="1"/>
</dbReference>
<organism evidence="3 4">
    <name type="scientific">Euroglyphus maynei</name>
    <name type="common">Mayne's house dust mite</name>
    <dbReference type="NCBI Taxonomy" id="6958"/>
    <lineage>
        <taxon>Eukaryota</taxon>
        <taxon>Metazoa</taxon>
        <taxon>Ecdysozoa</taxon>
        <taxon>Arthropoda</taxon>
        <taxon>Chelicerata</taxon>
        <taxon>Arachnida</taxon>
        <taxon>Acari</taxon>
        <taxon>Acariformes</taxon>
        <taxon>Sarcoptiformes</taxon>
        <taxon>Astigmata</taxon>
        <taxon>Psoroptidia</taxon>
        <taxon>Analgoidea</taxon>
        <taxon>Pyroglyphidae</taxon>
        <taxon>Pyroglyphinae</taxon>
        <taxon>Euroglyphus</taxon>
    </lineage>
</organism>
<keyword evidence="4" id="KW-1185">Reference proteome</keyword>
<dbReference type="Gene3D" id="1.10.10.60">
    <property type="entry name" value="Homeodomain-like"/>
    <property type="match status" value="1"/>
</dbReference>
<dbReference type="GO" id="GO:0005634">
    <property type="term" value="C:nucleus"/>
    <property type="evidence" value="ECO:0007669"/>
    <property type="project" value="UniProtKB-SubCell"/>
</dbReference>
<name>A0A1Y3BVH0_EURMA</name>
<evidence type="ECO:0000256" key="1">
    <source>
        <dbReference type="ARBA" id="ARBA00004123"/>
    </source>
</evidence>
<accession>A0A1Y3BVH0</accession>
<dbReference type="InterPro" id="IPR009057">
    <property type="entry name" value="Homeodomain-like_sf"/>
</dbReference>
<dbReference type="Pfam" id="PF23588">
    <property type="entry name" value="HTH_CHD1_Hrp3"/>
    <property type="match status" value="1"/>
</dbReference>